<accession>A0ABU7PJY2</accession>
<dbReference type="RefSeq" id="WP_330799699.1">
    <property type="nucleotide sequence ID" value="NZ_JAZEWV010000037.1"/>
</dbReference>
<dbReference type="Proteomes" id="UP001344658">
    <property type="component" value="Unassembled WGS sequence"/>
</dbReference>
<dbReference type="EMBL" id="JAZEWV010000037">
    <property type="protein sequence ID" value="MEE4545998.1"/>
    <property type="molecule type" value="Genomic_DNA"/>
</dbReference>
<name>A0ABU7PJY2_9ACTN</name>
<comment type="caution">
    <text evidence="1">The sequence shown here is derived from an EMBL/GenBank/DDBJ whole genome shotgun (WGS) entry which is preliminary data.</text>
</comment>
<keyword evidence="2" id="KW-1185">Reference proteome</keyword>
<sequence length="174" mass="19593">MPDPVETPQEIWNACAAYGDTVFEVHDQVSWQRDRRLDGYAVWRMTAPAADGMSRTLLALRFYALSNEAAVTTGRPLTGDDLAGVPLAGVVSEPRRDYELFVGFNAVAPDAARSHWMNILKLLTYEQRGSALTLARLDAVIRETVDRLSARYRNPELTVRDLNYRSPYADYEPL</sequence>
<gene>
    <name evidence="1" type="ORF">V2S66_29025</name>
</gene>
<protein>
    <submittedName>
        <fullName evidence="1">Uncharacterized protein</fullName>
    </submittedName>
</protein>
<evidence type="ECO:0000313" key="2">
    <source>
        <dbReference type="Proteomes" id="UP001344658"/>
    </source>
</evidence>
<proteinExistence type="predicted"/>
<evidence type="ECO:0000313" key="1">
    <source>
        <dbReference type="EMBL" id="MEE4545998.1"/>
    </source>
</evidence>
<organism evidence="1 2">
    <name type="scientific">Actinacidiphila polyblastidii</name>
    <dbReference type="NCBI Taxonomy" id="3110430"/>
    <lineage>
        <taxon>Bacteria</taxon>
        <taxon>Bacillati</taxon>
        <taxon>Actinomycetota</taxon>
        <taxon>Actinomycetes</taxon>
        <taxon>Kitasatosporales</taxon>
        <taxon>Streptomycetaceae</taxon>
        <taxon>Actinacidiphila</taxon>
    </lineage>
</organism>
<reference evidence="1 2" key="1">
    <citation type="submission" date="2023-12" db="EMBL/GenBank/DDBJ databases">
        <title>Streptomyces sp. V4-01.</title>
        <authorList>
            <person name="Somphong A."/>
            <person name="Phongsopitanun W."/>
        </authorList>
    </citation>
    <scope>NUCLEOTIDE SEQUENCE [LARGE SCALE GENOMIC DNA]</scope>
    <source>
        <strain evidence="1 2">V4-01</strain>
    </source>
</reference>